<organism evidence="8 9">
    <name type="scientific">Pogonophryne albipinna</name>
    <dbReference type="NCBI Taxonomy" id="1090488"/>
    <lineage>
        <taxon>Eukaryota</taxon>
        <taxon>Metazoa</taxon>
        <taxon>Chordata</taxon>
        <taxon>Craniata</taxon>
        <taxon>Vertebrata</taxon>
        <taxon>Euteleostomi</taxon>
        <taxon>Actinopterygii</taxon>
        <taxon>Neopterygii</taxon>
        <taxon>Teleostei</taxon>
        <taxon>Neoteleostei</taxon>
        <taxon>Acanthomorphata</taxon>
        <taxon>Eupercaria</taxon>
        <taxon>Perciformes</taxon>
        <taxon>Notothenioidei</taxon>
        <taxon>Pogonophryne</taxon>
    </lineage>
</organism>
<dbReference type="Gene3D" id="1.10.10.60">
    <property type="entry name" value="Homeodomain-like"/>
    <property type="match status" value="1"/>
</dbReference>
<dbReference type="AlphaFoldDB" id="A0AAD6BNZ7"/>
<evidence type="ECO:0000256" key="2">
    <source>
        <dbReference type="PROSITE-ProRule" id="PRU00108"/>
    </source>
</evidence>
<dbReference type="SUPFAM" id="SSF46689">
    <property type="entry name" value="Homeodomain-like"/>
    <property type="match status" value="1"/>
</dbReference>
<dbReference type="GO" id="GO:0003677">
    <property type="term" value="F:DNA binding"/>
    <property type="evidence" value="ECO:0007669"/>
    <property type="project" value="UniProtKB-UniRule"/>
</dbReference>
<dbReference type="GO" id="GO:0005634">
    <property type="term" value="C:nucleus"/>
    <property type="evidence" value="ECO:0007669"/>
    <property type="project" value="UniProtKB-SubCell"/>
</dbReference>
<keyword evidence="2 4" id="KW-0371">Homeobox</keyword>
<evidence type="ECO:0000259" key="7">
    <source>
        <dbReference type="PROSITE" id="PS50966"/>
    </source>
</evidence>
<evidence type="ECO:0000256" key="1">
    <source>
        <dbReference type="ARBA" id="ARBA00003263"/>
    </source>
</evidence>
<comment type="function">
    <text evidence="1">Sequence-specific transcription factor which is part of a developmental regulatory system that provides cells with specific positional identities on the anterior-posterior axis.</text>
</comment>
<dbReference type="PANTHER" id="PTHR19303:SF74">
    <property type="entry name" value="POGO TRANSPOSABLE ELEMENT WITH KRAB DOMAIN"/>
    <property type="match status" value="1"/>
</dbReference>
<dbReference type="Pfam" id="PF00046">
    <property type="entry name" value="Homeodomain"/>
    <property type="match status" value="1"/>
</dbReference>
<gene>
    <name evidence="8" type="ORF">JOQ06_023910</name>
</gene>
<name>A0AAD6BNZ7_9TELE</name>
<evidence type="ECO:0000256" key="4">
    <source>
        <dbReference type="RuleBase" id="RU000682"/>
    </source>
</evidence>
<dbReference type="PANTHER" id="PTHR19303">
    <property type="entry name" value="TRANSPOSON"/>
    <property type="match status" value="1"/>
</dbReference>
<proteinExistence type="predicted"/>
<evidence type="ECO:0000313" key="9">
    <source>
        <dbReference type="Proteomes" id="UP001219934"/>
    </source>
</evidence>
<evidence type="ECO:0000256" key="3">
    <source>
        <dbReference type="PROSITE-ProRule" id="PRU00325"/>
    </source>
</evidence>
<dbReference type="CDD" id="cd00086">
    <property type="entry name" value="homeodomain"/>
    <property type="match status" value="1"/>
</dbReference>
<dbReference type="InterPro" id="IPR004875">
    <property type="entry name" value="DDE_SF_endonuclease_dom"/>
</dbReference>
<keyword evidence="2 4" id="KW-0238">DNA-binding</keyword>
<feature type="region of interest" description="Disordered" evidence="5">
    <location>
        <begin position="386"/>
        <end position="406"/>
    </location>
</feature>
<evidence type="ECO:0000313" key="8">
    <source>
        <dbReference type="EMBL" id="KAJ4946242.1"/>
    </source>
</evidence>
<keyword evidence="3" id="KW-0479">Metal-binding</keyword>
<keyword evidence="9" id="KW-1185">Reference proteome</keyword>
<dbReference type="PROSITE" id="PS50071">
    <property type="entry name" value="HOMEOBOX_2"/>
    <property type="match status" value="1"/>
</dbReference>
<evidence type="ECO:0008006" key="10">
    <source>
        <dbReference type="Google" id="ProtNLM"/>
    </source>
</evidence>
<feature type="DNA-binding region" description="Homeobox" evidence="2">
    <location>
        <begin position="407"/>
        <end position="458"/>
    </location>
</feature>
<sequence length="461" mass="52004">IEVKKFVVKGPTQTYDVDLELCSCPAGQTGAPCKHQAAVMKHYSCLSHSFLPINPEMRAELMKLTSAGNMFRKVKPQTEHAQPEALSAARAAGFNPTVVKKWFEKYKDTIETLGLENAPDHIWNCNETGLHDHFLSTRAVAEVGAPCLRSLVESINAAGGYGPTMIIFKGKRMKPDWLFGAQKNTFVKMSDNGLINSDLFTEWGIGFCKVQNPRPHLLLVGGHTSHVYNIDFLNMMRENNVHVFSLPPHTTHYLQPADRALFKSLKHYWRLEGRRISRESGGKRLDRALFMPLFSKAWMKAATPLNGQAGFRGSAIYPFNPAKINENLFISERCFQETPEHLTEHNQILQGNISCLEDIVNTQEEVGENMGPIMEREQMGLASADQLETHVAEPPSPSPQGPLCTFSSSQRKELKRVFALTPSPDSFTRGELAEQWDLTSEQVKVWFQNERRRLNLKQQLK</sequence>
<dbReference type="Pfam" id="PF04434">
    <property type="entry name" value="SWIM"/>
    <property type="match status" value="1"/>
</dbReference>
<dbReference type="Proteomes" id="UP001219934">
    <property type="component" value="Unassembled WGS sequence"/>
</dbReference>
<keyword evidence="3" id="KW-0862">Zinc</keyword>
<dbReference type="InterPro" id="IPR050863">
    <property type="entry name" value="CenT-Element_Derived"/>
</dbReference>
<dbReference type="PROSITE" id="PS50966">
    <property type="entry name" value="ZF_SWIM"/>
    <property type="match status" value="1"/>
</dbReference>
<dbReference type="SMART" id="SM00389">
    <property type="entry name" value="HOX"/>
    <property type="match status" value="1"/>
</dbReference>
<accession>A0AAD6BNZ7</accession>
<keyword evidence="3" id="KW-0863">Zinc-finger</keyword>
<feature type="domain" description="SWIM-type" evidence="7">
    <location>
        <begin position="6"/>
        <end position="44"/>
    </location>
</feature>
<evidence type="ECO:0000256" key="5">
    <source>
        <dbReference type="SAM" id="MobiDB-lite"/>
    </source>
</evidence>
<dbReference type="InterPro" id="IPR007527">
    <property type="entry name" value="Znf_SWIM"/>
</dbReference>
<evidence type="ECO:0000259" key="6">
    <source>
        <dbReference type="PROSITE" id="PS50071"/>
    </source>
</evidence>
<reference evidence="8" key="1">
    <citation type="submission" date="2022-11" db="EMBL/GenBank/DDBJ databases">
        <title>Chromosome-level genome of Pogonophryne albipinna.</title>
        <authorList>
            <person name="Jo E."/>
        </authorList>
    </citation>
    <scope>NUCLEOTIDE SEQUENCE</scope>
    <source>
        <strain evidence="8">SGF0006</strain>
        <tissue evidence="8">Muscle</tissue>
    </source>
</reference>
<keyword evidence="2 4" id="KW-0539">Nucleus</keyword>
<comment type="subcellular location">
    <subcellularLocation>
        <location evidence="2 4">Nucleus</location>
    </subcellularLocation>
</comment>
<dbReference type="Pfam" id="PF03184">
    <property type="entry name" value="DDE_1"/>
    <property type="match status" value="1"/>
</dbReference>
<dbReference type="GO" id="GO:0008270">
    <property type="term" value="F:zinc ion binding"/>
    <property type="evidence" value="ECO:0007669"/>
    <property type="project" value="UniProtKB-KW"/>
</dbReference>
<feature type="non-terminal residue" evidence="8">
    <location>
        <position position="461"/>
    </location>
</feature>
<feature type="non-terminal residue" evidence="8">
    <location>
        <position position="1"/>
    </location>
</feature>
<protein>
    <recommendedName>
        <fullName evidence="10">SWIM-type domain-containing protein</fullName>
    </recommendedName>
</protein>
<feature type="domain" description="Homeobox" evidence="6">
    <location>
        <begin position="405"/>
        <end position="457"/>
    </location>
</feature>
<comment type="caution">
    <text evidence="8">The sequence shown here is derived from an EMBL/GenBank/DDBJ whole genome shotgun (WGS) entry which is preliminary data.</text>
</comment>
<dbReference type="InterPro" id="IPR009057">
    <property type="entry name" value="Homeodomain-like_sf"/>
</dbReference>
<dbReference type="InterPro" id="IPR001356">
    <property type="entry name" value="HD"/>
</dbReference>
<dbReference type="EMBL" id="JAPTMU010000003">
    <property type="protein sequence ID" value="KAJ4946242.1"/>
    <property type="molecule type" value="Genomic_DNA"/>
</dbReference>